<dbReference type="EMBL" id="JARPUR010000008">
    <property type="protein sequence ID" value="KAK4871492.1"/>
    <property type="molecule type" value="Genomic_DNA"/>
</dbReference>
<protein>
    <recommendedName>
        <fullName evidence="4">Secreted protein</fullName>
    </recommendedName>
</protein>
<evidence type="ECO:0000313" key="2">
    <source>
        <dbReference type="EMBL" id="KAK4871492.1"/>
    </source>
</evidence>
<evidence type="ECO:0000313" key="3">
    <source>
        <dbReference type="Proteomes" id="UP001353858"/>
    </source>
</evidence>
<gene>
    <name evidence="2" type="ORF">RN001_015616</name>
</gene>
<evidence type="ECO:0000256" key="1">
    <source>
        <dbReference type="SAM" id="SignalP"/>
    </source>
</evidence>
<dbReference type="Proteomes" id="UP001353858">
    <property type="component" value="Unassembled WGS sequence"/>
</dbReference>
<sequence length="69" mass="7858">MPIDLRSFSVLCILGNACCQSVLAWNLSRSVRRCVRECDVRVQTKGLSRRLAILPKQAIYYCCNKHSVD</sequence>
<dbReference type="AlphaFoldDB" id="A0AAN7PN90"/>
<feature type="chain" id="PRO_5042982157" description="Secreted protein" evidence="1">
    <location>
        <begin position="25"/>
        <end position="69"/>
    </location>
</feature>
<evidence type="ECO:0008006" key="4">
    <source>
        <dbReference type="Google" id="ProtNLM"/>
    </source>
</evidence>
<comment type="caution">
    <text evidence="2">The sequence shown here is derived from an EMBL/GenBank/DDBJ whole genome shotgun (WGS) entry which is preliminary data.</text>
</comment>
<feature type="signal peptide" evidence="1">
    <location>
        <begin position="1"/>
        <end position="24"/>
    </location>
</feature>
<reference evidence="3" key="1">
    <citation type="submission" date="2023-01" db="EMBL/GenBank/DDBJ databases">
        <title>Key to firefly adult light organ development and bioluminescence: homeobox transcription factors regulate luciferase expression and transportation to peroxisome.</title>
        <authorList>
            <person name="Fu X."/>
        </authorList>
    </citation>
    <scope>NUCLEOTIDE SEQUENCE [LARGE SCALE GENOMIC DNA]</scope>
</reference>
<keyword evidence="1" id="KW-0732">Signal</keyword>
<proteinExistence type="predicted"/>
<accession>A0AAN7PN90</accession>
<name>A0AAN7PN90_9COLE</name>
<keyword evidence="3" id="KW-1185">Reference proteome</keyword>
<organism evidence="2 3">
    <name type="scientific">Aquatica leii</name>
    <dbReference type="NCBI Taxonomy" id="1421715"/>
    <lineage>
        <taxon>Eukaryota</taxon>
        <taxon>Metazoa</taxon>
        <taxon>Ecdysozoa</taxon>
        <taxon>Arthropoda</taxon>
        <taxon>Hexapoda</taxon>
        <taxon>Insecta</taxon>
        <taxon>Pterygota</taxon>
        <taxon>Neoptera</taxon>
        <taxon>Endopterygota</taxon>
        <taxon>Coleoptera</taxon>
        <taxon>Polyphaga</taxon>
        <taxon>Elateriformia</taxon>
        <taxon>Elateroidea</taxon>
        <taxon>Lampyridae</taxon>
        <taxon>Luciolinae</taxon>
        <taxon>Aquatica</taxon>
    </lineage>
</organism>